<sequence>MDQFFEWVEARTGSPNPHTTRSFEFSVRRQQDGQYSVGIGGVRETRYVGAVSQFPEWMVPWLFRATSKGTGILISEYGQWRAVLS</sequence>
<protein>
    <submittedName>
        <fullName evidence="1">Uncharacterized protein</fullName>
    </submittedName>
</protein>
<dbReference type="EMBL" id="DPIY01000006">
    <property type="protein sequence ID" value="HCT57084.1"/>
    <property type="molecule type" value="Genomic_DNA"/>
</dbReference>
<dbReference type="Proteomes" id="UP000264071">
    <property type="component" value="Unassembled WGS sequence"/>
</dbReference>
<evidence type="ECO:0000313" key="2">
    <source>
        <dbReference type="Proteomes" id="UP000264071"/>
    </source>
</evidence>
<gene>
    <name evidence="1" type="ORF">DGD08_07700</name>
</gene>
<organism evidence="1 2">
    <name type="scientific">Gemmatimonas aurantiaca</name>
    <dbReference type="NCBI Taxonomy" id="173480"/>
    <lineage>
        <taxon>Bacteria</taxon>
        <taxon>Pseudomonadati</taxon>
        <taxon>Gemmatimonadota</taxon>
        <taxon>Gemmatimonadia</taxon>
        <taxon>Gemmatimonadales</taxon>
        <taxon>Gemmatimonadaceae</taxon>
        <taxon>Gemmatimonas</taxon>
    </lineage>
</organism>
<evidence type="ECO:0000313" key="1">
    <source>
        <dbReference type="EMBL" id="HCT57084.1"/>
    </source>
</evidence>
<comment type="caution">
    <text evidence="1">The sequence shown here is derived from an EMBL/GenBank/DDBJ whole genome shotgun (WGS) entry which is preliminary data.</text>
</comment>
<reference evidence="1 2" key="1">
    <citation type="journal article" date="2018" name="Nat. Biotechnol.">
        <title>A standardized bacterial taxonomy based on genome phylogeny substantially revises the tree of life.</title>
        <authorList>
            <person name="Parks D.H."/>
            <person name="Chuvochina M."/>
            <person name="Waite D.W."/>
            <person name="Rinke C."/>
            <person name="Skarshewski A."/>
            <person name="Chaumeil P.A."/>
            <person name="Hugenholtz P."/>
        </authorList>
    </citation>
    <scope>NUCLEOTIDE SEQUENCE [LARGE SCALE GENOMIC DNA]</scope>
    <source>
        <strain evidence="1">UBA8844</strain>
    </source>
</reference>
<name>A0A3D4V8D2_9BACT</name>
<dbReference type="AlphaFoldDB" id="A0A3D4V8D2"/>
<accession>A0A3D4V8D2</accession>
<proteinExistence type="predicted"/>